<dbReference type="GO" id="GO:0005829">
    <property type="term" value="C:cytosol"/>
    <property type="evidence" value="ECO:0007669"/>
    <property type="project" value="TreeGrafter"/>
</dbReference>
<evidence type="ECO:0000256" key="2">
    <source>
        <dbReference type="ARBA" id="ARBA00012961"/>
    </source>
</evidence>
<name>A0A1F6NDR3_9BACT</name>
<evidence type="ECO:0000256" key="1">
    <source>
        <dbReference type="ARBA" id="ARBA00005790"/>
    </source>
</evidence>
<dbReference type="AlphaFoldDB" id="A0A1F6NDR3"/>
<dbReference type="InterPro" id="IPR027417">
    <property type="entry name" value="P-loop_NTPase"/>
</dbReference>
<keyword evidence="5" id="KW-0418">Kinase</keyword>
<evidence type="ECO:0000313" key="9">
    <source>
        <dbReference type="Proteomes" id="UP000176300"/>
    </source>
</evidence>
<dbReference type="InterPro" id="IPR008145">
    <property type="entry name" value="GK/Ca_channel_bsu"/>
</dbReference>
<evidence type="ECO:0000313" key="8">
    <source>
        <dbReference type="EMBL" id="OGH82064.1"/>
    </source>
</evidence>
<dbReference type="CDD" id="cd00071">
    <property type="entry name" value="GMPK"/>
    <property type="match status" value="1"/>
</dbReference>
<organism evidence="8 9">
    <name type="scientific">Candidatus Magasanikbacteria bacterium RIFOXYB1_FULL_40_15</name>
    <dbReference type="NCBI Taxonomy" id="1798697"/>
    <lineage>
        <taxon>Bacteria</taxon>
        <taxon>Candidatus Magasanikiibacteriota</taxon>
    </lineage>
</organism>
<dbReference type="Pfam" id="PF00625">
    <property type="entry name" value="Guanylate_kin"/>
    <property type="match status" value="1"/>
</dbReference>
<dbReference type="InterPro" id="IPR020590">
    <property type="entry name" value="Guanylate_kinase_CS"/>
</dbReference>
<proteinExistence type="inferred from homology"/>
<comment type="caution">
    <text evidence="8">The sequence shown here is derived from an EMBL/GenBank/DDBJ whole genome shotgun (WGS) entry which is preliminary data.</text>
</comment>
<feature type="domain" description="Guanylate kinase-like" evidence="7">
    <location>
        <begin position="4"/>
        <end position="184"/>
    </location>
</feature>
<protein>
    <recommendedName>
        <fullName evidence="3">Guanylate kinase</fullName>
        <ecNumber evidence="2">2.7.4.8</ecNumber>
    </recommendedName>
    <alternativeName>
        <fullName evidence="6">GMP kinase</fullName>
    </alternativeName>
</protein>
<evidence type="ECO:0000256" key="4">
    <source>
        <dbReference type="ARBA" id="ARBA00022679"/>
    </source>
</evidence>
<dbReference type="PROSITE" id="PS00856">
    <property type="entry name" value="GUANYLATE_KINASE_1"/>
    <property type="match status" value="1"/>
</dbReference>
<dbReference type="Gene3D" id="3.40.50.300">
    <property type="entry name" value="P-loop containing nucleotide triphosphate hydrolases"/>
    <property type="match status" value="1"/>
</dbReference>
<dbReference type="GO" id="GO:0004385">
    <property type="term" value="F:GMP kinase activity"/>
    <property type="evidence" value="ECO:0007669"/>
    <property type="project" value="UniProtKB-EC"/>
</dbReference>
<evidence type="ECO:0000256" key="5">
    <source>
        <dbReference type="ARBA" id="ARBA00022777"/>
    </source>
</evidence>
<dbReference type="Proteomes" id="UP000176300">
    <property type="component" value="Unassembled WGS sequence"/>
</dbReference>
<sequence length="189" mass="21515">MKRAVFVVLSSPSGGGKDTIILRLLKVFSDSARLVTTTTRKPRVNDTAGVSYNFVSEDSFKKKIKDGEMLEYNIYNGNYYGIEKRVLSETLAGSSFVFTNIDVNGKASLDKNNIAHIAIFLLPESLKVLERRIRERGGLTEDEIKNRLNIAKKEMKKADIYDYEVKNRDGKIEQTVEKIKEIIDKKTRM</sequence>
<dbReference type="PANTHER" id="PTHR23117:SF13">
    <property type="entry name" value="GUANYLATE KINASE"/>
    <property type="match status" value="1"/>
</dbReference>
<accession>A0A1F6NDR3</accession>
<dbReference type="PROSITE" id="PS50052">
    <property type="entry name" value="GUANYLATE_KINASE_2"/>
    <property type="match status" value="1"/>
</dbReference>
<dbReference type="STRING" id="1798697.A2373_03460"/>
<comment type="similarity">
    <text evidence="1">Belongs to the guanylate kinase family.</text>
</comment>
<dbReference type="PANTHER" id="PTHR23117">
    <property type="entry name" value="GUANYLATE KINASE-RELATED"/>
    <property type="match status" value="1"/>
</dbReference>
<dbReference type="EC" id="2.7.4.8" evidence="2"/>
<evidence type="ECO:0000256" key="3">
    <source>
        <dbReference type="ARBA" id="ARBA00016296"/>
    </source>
</evidence>
<dbReference type="InterPro" id="IPR008144">
    <property type="entry name" value="Guanylate_kin-like_dom"/>
</dbReference>
<dbReference type="EMBL" id="MFQS01000051">
    <property type="protein sequence ID" value="OGH82064.1"/>
    <property type="molecule type" value="Genomic_DNA"/>
</dbReference>
<dbReference type="FunFam" id="3.30.63.10:FF:000002">
    <property type="entry name" value="Guanylate kinase 1"/>
    <property type="match status" value="1"/>
</dbReference>
<dbReference type="SMART" id="SM00072">
    <property type="entry name" value="GuKc"/>
    <property type="match status" value="1"/>
</dbReference>
<reference evidence="8 9" key="1">
    <citation type="journal article" date="2016" name="Nat. Commun.">
        <title>Thousands of microbial genomes shed light on interconnected biogeochemical processes in an aquifer system.</title>
        <authorList>
            <person name="Anantharaman K."/>
            <person name="Brown C.T."/>
            <person name="Hug L.A."/>
            <person name="Sharon I."/>
            <person name="Castelle C.J."/>
            <person name="Probst A.J."/>
            <person name="Thomas B.C."/>
            <person name="Singh A."/>
            <person name="Wilkins M.J."/>
            <person name="Karaoz U."/>
            <person name="Brodie E.L."/>
            <person name="Williams K.H."/>
            <person name="Hubbard S.S."/>
            <person name="Banfield J.F."/>
        </authorList>
    </citation>
    <scope>NUCLEOTIDE SEQUENCE [LARGE SCALE GENOMIC DNA]</scope>
</reference>
<gene>
    <name evidence="8" type="ORF">A2373_03460</name>
</gene>
<dbReference type="SUPFAM" id="SSF52540">
    <property type="entry name" value="P-loop containing nucleoside triphosphate hydrolases"/>
    <property type="match status" value="1"/>
</dbReference>
<keyword evidence="4" id="KW-0808">Transferase</keyword>
<evidence type="ECO:0000256" key="6">
    <source>
        <dbReference type="ARBA" id="ARBA00030128"/>
    </source>
</evidence>
<evidence type="ECO:0000259" key="7">
    <source>
        <dbReference type="PROSITE" id="PS50052"/>
    </source>
</evidence>